<dbReference type="Proteomes" id="UP000555836">
    <property type="component" value="Unassembled WGS sequence"/>
</dbReference>
<proteinExistence type="predicted"/>
<accession>A0A7Y0X6B9</accession>
<reference evidence="1 2" key="1">
    <citation type="submission" date="2020-04" db="EMBL/GenBank/DDBJ databases">
        <title>Whole-genome sequencing of Vibrio spp. from China reveals different genetic environments of blaCTX-M-14 among diverse lineages.</title>
        <authorList>
            <person name="Zheng Z."/>
            <person name="Ye L."/>
            <person name="Chen S."/>
        </authorList>
    </citation>
    <scope>NUCLEOTIDE SEQUENCE [LARGE SCALE GENOMIC DNA]</scope>
    <source>
        <strain evidence="1 2">Vb0574</strain>
    </source>
</reference>
<evidence type="ECO:0000313" key="1">
    <source>
        <dbReference type="EMBL" id="NMU26703.1"/>
    </source>
</evidence>
<organism evidence="1 2">
    <name type="scientific">Vibrio parahaemolyticus</name>
    <dbReference type="NCBI Taxonomy" id="670"/>
    <lineage>
        <taxon>Bacteria</taxon>
        <taxon>Pseudomonadati</taxon>
        <taxon>Pseudomonadota</taxon>
        <taxon>Gammaproteobacteria</taxon>
        <taxon>Vibrionales</taxon>
        <taxon>Vibrionaceae</taxon>
        <taxon>Vibrio</taxon>
    </lineage>
</organism>
<evidence type="ECO:0000313" key="2">
    <source>
        <dbReference type="Proteomes" id="UP000555836"/>
    </source>
</evidence>
<comment type="caution">
    <text evidence="1">The sequence shown here is derived from an EMBL/GenBank/DDBJ whole genome shotgun (WGS) entry which is preliminary data.</text>
</comment>
<name>A0A7Y0X6B9_VIBPH</name>
<dbReference type="AlphaFoldDB" id="A0A7Y0X6B9"/>
<gene>
    <name evidence="1" type="ORF">HKB21_13850</name>
</gene>
<feature type="non-terminal residue" evidence="1">
    <location>
        <position position="79"/>
    </location>
</feature>
<dbReference type="EMBL" id="JABCLD010001370">
    <property type="protein sequence ID" value="NMU26703.1"/>
    <property type="molecule type" value="Genomic_DNA"/>
</dbReference>
<sequence>ESVSSVTGRILLEIGMYLAYQESSQKSSRIKASRKLLEDSGRKSIAKPPFWLARNSDLKSYTIIEENAEIIRKIFDLKL</sequence>
<feature type="non-terminal residue" evidence="1">
    <location>
        <position position="1"/>
    </location>
</feature>
<protein>
    <submittedName>
        <fullName evidence="1">Resolvase</fullName>
    </submittedName>
</protein>